<dbReference type="InterPro" id="IPR002328">
    <property type="entry name" value="ADH_Zn_CS"/>
</dbReference>
<dbReference type="PROSITE" id="PS00059">
    <property type="entry name" value="ADH_ZINC"/>
    <property type="match status" value="1"/>
</dbReference>
<evidence type="ECO:0000256" key="5">
    <source>
        <dbReference type="RuleBase" id="RU361277"/>
    </source>
</evidence>
<keyword evidence="2 5" id="KW-0479">Metal-binding</keyword>
<dbReference type="RefSeq" id="WP_013415484.1">
    <property type="nucleotide sequence ID" value="NC_014659.1"/>
</dbReference>
<comment type="cofactor">
    <cofactor evidence="1 5">
        <name>Zn(2+)</name>
        <dbReference type="ChEBI" id="CHEBI:29105"/>
    </cofactor>
</comment>
<dbReference type="KEGG" id="req:REQ_15650"/>
<dbReference type="PANTHER" id="PTHR43401:SF2">
    <property type="entry name" value="L-THREONINE 3-DEHYDROGENASE"/>
    <property type="match status" value="1"/>
</dbReference>
<comment type="similarity">
    <text evidence="5">Belongs to the zinc-containing alcohol dehydrogenase family.</text>
</comment>
<keyword evidence="3 5" id="KW-0862">Zinc</keyword>
<dbReference type="InterPro" id="IPR013149">
    <property type="entry name" value="ADH-like_C"/>
</dbReference>
<dbReference type="Gene3D" id="3.90.180.10">
    <property type="entry name" value="Medium-chain alcohol dehydrogenases, catalytic domain"/>
    <property type="match status" value="1"/>
</dbReference>
<dbReference type="InterPro" id="IPR036291">
    <property type="entry name" value="NAD(P)-bd_dom_sf"/>
</dbReference>
<dbReference type="SUPFAM" id="SSF51735">
    <property type="entry name" value="NAD(P)-binding Rossmann-fold domains"/>
    <property type="match status" value="1"/>
</dbReference>
<dbReference type="GO" id="GO:0016491">
    <property type="term" value="F:oxidoreductase activity"/>
    <property type="evidence" value="ECO:0007669"/>
    <property type="project" value="UniProtKB-KW"/>
</dbReference>
<dbReference type="InterPro" id="IPR050129">
    <property type="entry name" value="Zn_alcohol_dh"/>
</dbReference>
<keyword evidence="4" id="KW-0560">Oxidoreductase</keyword>
<dbReference type="GO" id="GO:0008270">
    <property type="term" value="F:zinc ion binding"/>
    <property type="evidence" value="ECO:0007669"/>
    <property type="project" value="InterPro"/>
</dbReference>
<evidence type="ECO:0000259" key="6">
    <source>
        <dbReference type="SMART" id="SM00829"/>
    </source>
</evidence>
<accession>A0A3S5Y4Y7</accession>
<dbReference type="AlphaFoldDB" id="A0A3S5Y4Y7"/>
<protein>
    <submittedName>
        <fullName evidence="7">Zinc binding alcohol dehydrogenase</fullName>
    </submittedName>
</protein>
<dbReference type="PANTHER" id="PTHR43401">
    <property type="entry name" value="L-THREONINE 3-DEHYDROGENASE"/>
    <property type="match status" value="1"/>
</dbReference>
<dbReference type="Gene3D" id="3.40.50.720">
    <property type="entry name" value="NAD(P)-binding Rossmann-like Domain"/>
    <property type="match status" value="1"/>
</dbReference>
<sequence>MASTPSRATALVQTGPREVHFEQFPLPVLEPGAALLRVEANGLCASDIDSWEVKHSAYEPGVSPFPRINGHEIVGIVEDVGVGARSDGVRVGDRVAVNPFLGCGRCDACREGAIIRCAGWPFRPNAYGYIPTRHAPALWGGYSTHVYIHPNAILHPFPESTDPWDATLWNPLAAAIDWAVTTPGTTIGTRIAILGCGQRGLAAVVAAKAAGADTILATGLSRDRHKLDLAKEFGADVVVDVETEDLRDAAHLTTGGRGFDVVLDTSPHATGPLLDALDIVRTGGTVVSAGLKTRPIENFPIDLLTLKNIRLIGCGGSSVQSYQQAAGIVASGRFPLSRMRTHVLGFDRLEYGIELLRGDHPEERPINIVITPTMSDA</sequence>
<dbReference type="EMBL" id="FN563149">
    <property type="protein sequence ID" value="CBH47642.1"/>
    <property type="molecule type" value="Genomic_DNA"/>
</dbReference>
<evidence type="ECO:0000256" key="3">
    <source>
        <dbReference type="ARBA" id="ARBA00022833"/>
    </source>
</evidence>
<evidence type="ECO:0000256" key="4">
    <source>
        <dbReference type="ARBA" id="ARBA00023002"/>
    </source>
</evidence>
<reference evidence="7" key="1">
    <citation type="journal article" date="2010" name="PLoS Genet.">
        <title>The genome of a pathogenic rhodococcus: cooptive virulence underpinned by key gene acquisitions.</title>
        <authorList>
            <person name="Letek M."/>
            <person name="Gonzalez P."/>
            <person name="Macarthur I."/>
            <person name="Rodriguez H."/>
            <person name="Freeman T.C."/>
            <person name="Valero-Rello A."/>
            <person name="Blanco M."/>
            <person name="Buckley T."/>
            <person name="Cherevach I."/>
            <person name="Fahey R."/>
            <person name="Hapeshi A."/>
            <person name="Holdstock J."/>
            <person name="Leadon D."/>
            <person name="Navas J."/>
            <person name="Ocampo A."/>
            <person name="Quail M.A."/>
            <person name="Sanders M."/>
            <person name="Scortti M.M."/>
            <person name="Prescott J.F."/>
            <person name="Fogarty U."/>
            <person name="Meijer W.G."/>
            <person name="Parkhill J."/>
            <person name="Bentley S.D."/>
            <person name="Vazquez-Boland J.A."/>
        </authorList>
    </citation>
    <scope>NUCLEOTIDE SEQUENCE [LARGE SCALE GENOMIC DNA]</scope>
    <source>
        <strain evidence="7 8">103S</strain>
    </source>
</reference>
<dbReference type="Proteomes" id="UP001154400">
    <property type="component" value="Chromosome"/>
</dbReference>
<dbReference type="Pfam" id="PF08240">
    <property type="entry name" value="ADH_N"/>
    <property type="match status" value="1"/>
</dbReference>
<evidence type="ECO:0000313" key="8">
    <source>
        <dbReference type="Proteomes" id="UP000006892"/>
    </source>
</evidence>
<organism evidence="7">
    <name type="scientific">Rhodococcus hoagii (strain 103S)</name>
    <name type="common">Rhodococcus equi</name>
    <dbReference type="NCBI Taxonomy" id="685727"/>
    <lineage>
        <taxon>Bacteria</taxon>
        <taxon>Bacillati</taxon>
        <taxon>Actinomycetota</taxon>
        <taxon>Actinomycetes</taxon>
        <taxon>Mycobacteriales</taxon>
        <taxon>Nocardiaceae</taxon>
        <taxon>Prescottella</taxon>
    </lineage>
</organism>
<dbReference type="InterPro" id="IPR013154">
    <property type="entry name" value="ADH-like_N"/>
</dbReference>
<dbReference type="SMART" id="SM00829">
    <property type="entry name" value="PKS_ER"/>
    <property type="match status" value="1"/>
</dbReference>
<dbReference type="InterPro" id="IPR020843">
    <property type="entry name" value="ER"/>
</dbReference>
<dbReference type="InterPro" id="IPR011032">
    <property type="entry name" value="GroES-like_sf"/>
</dbReference>
<dbReference type="SUPFAM" id="SSF50129">
    <property type="entry name" value="GroES-like"/>
    <property type="match status" value="1"/>
</dbReference>
<evidence type="ECO:0000256" key="1">
    <source>
        <dbReference type="ARBA" id="ARBA00001947"/>
    </source>
</evidence>
<evidence type="ECO:0000256" key="2">
    <source>
        <dbReference type="ARBA" id="ARBA00022723"/>
    </source>
</evidence>
<evidence type="ECO:0000313" key="7">
    <source>
        <dbReference type="EMBL" id="CBH47642.1"/>
    </source>
</evidence>
<name>A0A3S5Y4Y7_RHOH1</name>
<feature type="domain" description="Enoyl reductase (ER)" evidence="6">
    <location>
        <begin position="15"/>
        <end position="370"/>
    </location>
</feature>
<proteinExistence type="inferred from homology"/>
<gene>
    <name evidence="7" type="ordered locus">REQ_15650</name>
</gene>
<dbReference type="Pfam" id="PF00107">
    <property type="entry name" value="ADH_zinc_N"/>
    <property type="match status" value="1"/>
</dbReference>